<feature type="domain" description="Carboxylesterase type B" evidence="7">
    <location>
        <begin position="79"/>
        <end position="310"/>
    </location>
</feature>
<keyword evidence="9" id="KW-1185">Reference proteome</keyword>
<feature type="chain" id="PRO_5046526104" description="Carboxylic ester hydrolase" evidence="6">
    <location>
        <begin position="16"/>
        <end position="310"/>
    </location>
</feature>
<keyword evidence="3 5" id="KW-0378">Hydrolase</keyword>
<evidence type="ECO:0000259" key="7">
    <source>
        <dbReference type="Pfam" id="PF00135"/>
    </source>
</evidence>
<organism evidence="8 9">
    <name type="scientific">Cordylochernes scorpioides</name>
    <dbReference type="NCBI Taxonomy" id="51811"/>
    <lineage>
        <taxon>Eukaryota</taxon>
        <taxon>Metazoa</taxon>
        <taxon>Ecdysozoa</taxon>
        <taxon>Arthropoda</taxon>
        <taxon>Chelicerata</taxon>
        <taxon>Arachnida</taxon>
        <taxon>Pseudoscorpiones</taxon>
        <taxon>Cheliferoidea</taxon>
        <taxon>Chernetidae</taxon>
        <taxon>Cordylochernes</taxon>
    </lineage>
</organism>
<evidence type="ECO:0000256" key="6">
    <source>
        <dbReference type="SAM" id="SignalP"/>
    </source>
</evidence>
<evidence type="ECO:0000313" key="8">
    <source>
        <dbReference type="EMBL" id="UYV62629.1"/>
    </source>
</evidence>
<dbReference type="PANTHER" id="PTHR43918">
    <property type="entry name" value="ACETYLCHOLINESTERASE"/>
    <property type="match status" value="1"/>
</dbReference>
<keyword evidence="2" id="KW-0719">Serine esterase</keyword>
<proteinExistence type="inferred from homology"/>
<evidence type="ECO:0000313" key="9">
    <source>
        <dbReference type="Proteomes" id="UP001235939"/>
    </source>
</evidence>
<evidence type="ECO:0000256" key="3">
    <source>
        <dbReference type="ARBA" id="ARBA00022801"/>
    </source>
</evidence>
<reference evidence="8 9" key="1">
    <citation type="submission" date="2022-01" db="EMBL/GenBank/DDBJ databases">
        <title>A chromosomal length assembly of Cordylochernes scorpioides.</title>
        <authorList>
            <person name="Zeh D."/>
            <person name="Zeh J."/>
        </authorList>
    </citation>
    <scope>NUCLEOTIDE SEQUENCE [LARGE SCALE GENOMIC DNA]</scope>
    <source>
        <strain evidence="8">IN4F17</strain>
        <tissue evidence="8">Whole Body</tissue>
    </source>
</reference>
<dbReference type="PANTHER" id="PTHR43918:SF4">
    <property type="entry name" value="CARBOXYLIC ESTER HYDROLASE"/>
    <property type="match status" value="1"/>
</dbReference>
<evidence type="ECO:0000256" key="4">
    <source>
        <dbReference type="ARBA" id="ARBA00023180"/>
    </source>
</evidence>
<gene>
    <name evidence="8" type="ORF">LAZ67_2001355</name>
</gene>
<protein>
    <recommendedName>
        <fullName evidence="5">Carboxylic ester hydrolase</fullName>
        <ecNumber evidence="5">3.1.1.-</ecNumber>
    </recommendedName>
</protein>
<dbReference type="InterPro" id="IPR002018">
    <property type="entry name" value="CarbesteraseB"/>
</dbReference>
<evidence type="ECO:0000256" key="2">
    <source>
        <dbReference type="ARBA" id="ARBA00022487"/>
    </source>
</evidence>
<dbReference type="Gene3D" id="3.40.50.1820">
    <property type="entry name" value="alpha/beta hydrolase"/>
    <property type="match status" value="1"/>
</dbReference>
<dbReference type="InterPro" id="IPR029058">
    <property type="entry name" value="AB_hydrolase_fold"/>
</dbReference>
<dbReference type="Pfam" id="PF00135">
    <property type="entry name" value="COesterase"/>
    <property type="match status" value="1"/>
</dbReference>
<evidence type="ECO:0000256" key="1">
    <source>
        <dbReference type="ARBA" id="ARBA00005964"/>
    </source>
</evidence>
<dbReference type="InterPro" id="IPR050654">
    <property type="entry name" value="AChE-related_enzymes"/>
</dbReference>
<name>A0ABY6K1E5_9ARAC</name>
<feature type="signal peptide" evidence="6">
    <location>
        <begin position="1"/>
        <end position="15"/>
    </location>
</feature>
<dbReference type="Proteomes" id="UP001235939">
    <property type="component" value="Chromosome 02"/>
</dbReference>
<comment type="similarity">
    <text evidence="1 5">Belongs to the type-B carboxylesterase/lipase family.</text>
</comment>
<sequence>MRCILFILFAATSWAQEAKLSVSSPDWEIIGKIIQIQDSKVDQFTGIPYDEPLVGNSRFKKPLSLKEFPKKLKATNQAPTTSEDPTTKKAVMIWVYGGAFLTGSISFPFYNELALAGLGDVVVVTVNYRVGSFGLLTAGTADEPGNLALYDQQLAFTWVKDNIHHFGGDPSKITIFGESAGGVSISAHVTSPKSKGLFQRAIIQSGTTFNSNYFLRKDTLLKKSEKVAKYSGCLENDVSLASNSDQVLKCLRSKSPEVLLQVEYQVMDESDKYDQMGIIFDEEFLDYKSLFPFRPSTVNEAQLMIGVTKD</sequence>
<dbReference type="SUPFAM" id="SSF53474">
    <property type="entry name" value="alpha/beta-Hydrolases"/>
    <property type="match status" value="1"/>
</dbReference>
<dbReference type="EC" id="3.1.1.-" evidence="5"/>
<keyword evidence="4" id="KW-0325">Glycoprotein</keyword>
<dbReference type="InterPro" id="IPR019826">
    <property type="entry name" value="Carboxylesterase_B_AS"/>
</dbReference>
<dbReference type="EMBL" id="CP092864">
    <property type="protein sequence ID" value="UYV62629.1"/>
    <property type="molecule type" value="Genomic_DNA"/>
</dbReference>
<evidence type="ECO:0000256" key="5">
    <source>
        <dbReference type="RuleBase" id="RU361235"/>
    </source>
</evidence>
<dbReference type="PROSITE" id="PS00122">
    <property type="entry name" value="CARBOXYLESTERASE_B_1"/>
    <property type="match status" value="1"/>
</dbReference>
<keyword evidence="6" id="KW-0732">Signal</keyword>
<accession>A0ABY6K1E5</accession>